<evidence type="ECO:0000256" key="4">
    <source>
        <dbReference type="SAM" id="SignalP"/>
    </source>
</evidence>
<dbReference type="InterPro" id="IPR013519">
    <property type="entry name" value="Int_alpha_beta-p"/>
</dbReference>
<dbReference type="PANTHER" id="PTHR36220">
    <property type="entry name" value="UNNAMED PRODUCT"/>
    <property type="match status" value="1"/>
</dbReference>
<gene>
    <name evidence="5" type="ORF">Pla163_02710</name>
</gene>
<dbReference type="RefSeq" id="WP_419186186.1">
    <property type="nucleotide sequence ID" value="NZ_CP036290.1"/>
</dbReference>
<protein>
    <recommendedName>
        <fullName evidence="7">FG-GAP repeat protein</fullName>
    </recommendedName>
</protein>
<keyword evidence="2" id="KW-0677">Repeat</keyword>
<proteinExistence type="predicted"/>
<feature type="chain" id="PRO_5021979579" description="FG-GAP repeat protein" evidence="4">
    <location>
        <begin position="27"/>
        <end position="830"/>
    </location>
</feature>
<evidence type="ECO:0000256" key="3">
    <source>
        <dbReference type="ARBA" id="ARBA00023180"/>
    </source>
</evidence>
<dbReference type="InterPro" id="IPR013517">
    <property type="entry name" value="FG-GAP"/>
</dbReference>
<dbReference type="AlphaFoldDB" id="A0A518CVD8"/>
<evidence type="ECO:0000256" key="1">
    <source>
        <dbReference type="ARBA" id="ARBA00022729"/>
    </source>
</evidence>
<evidence type="ECO:0000313" key="5">
    <source>
        <dbReference type="EMBL" id="QDU83174.1"/>
    </source>
</evidence>
<feature type="signal peptide" evidence="4">
    <location>
        <begin position="1"/>
        <end position="26"/>
    </location>
</feature>
<dbReference type="EMBL" id="CP036290">
    <property type="protein sequence ID" value="QDU83174.1"/>
    <property type="molecule type" value="Genomic_DNA"/>
</dbReference>
<dbReference type="InterPro" id="IPR028994">
    <property type="entry name" value="Integrin_alpha_N"/>
</dbReference>
<name>A0A518CVD8_9BACT</name>
<sequence length="830" mass="85328" precursor="true">MIESRFAVGALALLTATLGLAPLASAQTPDGLTATEWTSLREAYEHGRHRVFATDDGQHQTRTPRQQYATRFDGRGALVRPDEGDWTFGLELVSYGFDGSEIEVTTPVRTEVDRCRISYAWDDTVTEWYVNGDDGLEHGFTVRERPEGADSGAGDLRFDLRVIGGLDARVDADGLGAALFDASGTFVATYAGLSTVDHTGRELASWMTSSPDGLTLHVDDTGARYPLTIDPVVQQAYVKASNTDASDQFGYSVAISGDTVVVGAYGEDSNATGVDGNQANNGSSQSGAAYVFVRSGATWAQQAYLKASNTDINDQFGFSVAVSGDTVVVGAWREASTATGVDGDQSSNLAGFSGAAYVFVRSGTTWTQQAYLKASNTDALDEFGKSVSISGDTVVVGAAQERSNAAGIDGNQADNSTSSSGAAYVFVRTGTTWAQQAYLKASNSNQGDQFGTSVAIDGDTVVAGAIWEDSGSAGVGGDETDSSASNSGAAYIFERSGSTWSQQAYLKASNTDANDQFGWSVGLSGDTAVVGAWLEDSAASGVDGDQLDNSSSNAGAAYVFARSGSTWSQQSYLKASNTDGGDSFGTSVAVSGDIVVVGANLEDSLATGIDGNQADNGAFAAGAAYVFLRAGSTWSQQAYLKGSNTEEVDYFGTSVALSGDTLAVGAVSEASSAVGVDGDQSDDSASGAGATYIFDLGLDPDWLAFPGCSGITASLSTPTGPLKGGQPTSTDVSSTVAPNGAAAIYYGALGVDGSGCGTLLPDGNELLLALVPFPSFYKLAFLSSGSATVSLQFPPNPALVGLRVAFQAAVIDPLTFASEVTTAIEGVVRP</sequence>
<dbReference type="Pfam" id="PF14312">
    <property type="entry name" value="FG-GAP_2"/>
    <property type="match status" value="7"/>
</dbReference>
<evidence type="ECO:0000313" key="6">
    <source>
        <dbReference type="Proteomes" id="UP000319342"/>
    </source>
</evidence>
<keyword evidence="1 4" id="KW-0732">Signal</keyword>
<dbReference type="Proteomes" id="UP000319342">
    <property type="component" value="Chromosome"/>
</dbReference>
<dbReference type="Gene3D" id="2.130.10.130">
    <property type="entry name" value="Integrin alpha, N-terminal"/>
    <property type="match status" value="4"/>
</dbReference>
<keyword evidence="3" id="KW-0325">Glycoprotein</keyword>
<reference evidence="5 6" key="1">
    <citation type="submission" date="2019-02" db="EMBL/GenBank/DDBJ databases">
        <title>Deep-cultivation of Planctomycetes and their phenomic and genomic characterization uncovers novel biology.</title>
        <authorList>
            <person name="Wiegand S."/>
            <person name="Jogler M."/>
            <person name="Boedeker C."/>
            <person name="Pinto D."/>
            <person name="Vollmers J."/>
            <person name="Rivas-Marin E."/>
            <person name="Kohn T."/>
            <person name="Peeters S.H."/>
            <person name="Heuer A."/>
            <person name="Rast P."/>
            <person name="Oberbeckmann S."/>
            <person name="Bunk B."/>
            <person name="Jeske O."/>
            <person name="Meyerdierks A."/>
            <person name="Storesund J.E."/>
            <person name="Kallscheuer N."/>
            <person name="Luecker S."/>
            <person name="Lage O.M."/>
            <person name="Pohl T."/>
            <person name="Merkel B.J."/>
            <person name="Hornburger P."/>
            <person name="Mueller R.-W."/>
            <person name="Bruemmer F."/>
            <person name="Labrenz M."/>
            <person name="Spormann A.M."/>
            <person name="Op den Camp H."/>
            <person name="Overmann J."/>
            <person name="Amann R."/>
            <person name="Jetten M.S.M."/>
            <person name="Mascher T."/>
            <person name="Medema M.H."/>
            <person name="Devos D.P."/>
            <person name="Kaster A.-K."/>
            <person name="Ovreas L."/>
            <person name="Rohde M."/>
            <person name="Galperin M.Y."/>
            <person name="Jogler C."/>
        </authorList>
    </citation>
    <scope>NUCLEOTIDE SEQUENCE [LARGE SCALE GENOMIC DNA]</scope>
    <source>
        <strain evidence="5 6">Pla163</strain>
    </source>
</reference>
<accession>A0A518CVD8</accession>
<dbReference type="PANTHER" id="PTHR36220:SF1">
    <property type="entry name" value="GAMMA TUBULIN COMPLEX COMPONENT C-TERMINAL DOMAIN-CONTAINING PROTEIN"/>
    <property type="match status" value="1"/>
</dbReference>
<evidence type="ECO:0000256" key="2">
    <source>
        <dbReference type="ARBA" id="ARBA00022737"/>
    </source>
</evidence>
<organism evidence="5 6">
    <name type="scientific">Rohdeia mirabilis</name>
    <dbReference type="NCBI Taxonomy" id="2528008"/>
    <lineage>
        <taxon>Bacteria</taxon>
        <taxon>Pseudomonadati</taxon>
        <taxon>Planctomycetota</taxon>
        <taxon>Planctomycetia</taxon>
        <taxon>Planctomycetia incertae sedis</taxon>
        <taxon>Rohdeia</taxon>
    </lineage>
</organism>
<evidence type="ECO:0008006" key="7">
    <source>
        <dbReference type="Google" id="ProtNLM"/>
    </source>
</evidence>
<dbReference type="SMART" id="SM00191">
    <property type="entry name" value="Int_alpha"/>
    <property type="match status" value="5"/>
</dbReference>
<keyword evidence="6" id="KW-1185">Reference proteome</keyword>